<gene>
    <name evidence="2" type="ORF">H9931_09545</name>
</gene>
<dbReference type="EMBL" id="DWWB01000053">
    <property type="protein sequence ID" value="HJC66942.1"/>
    <property type="molecule type" value="Genomic_DNA"/>
</dbReference>
<keyword evidence="1" id="KW-1133">Transmembrane helix</keyword>
<name>A0A9D2TFU6_9FIRM</name>
<feature type="transmembrane region" description="Helical" evidence="1">
    <location>
        <begin position="64"/>
        <end position="82"/>
    </location>
</feature>
<feature type="transmembrane region" description="Helical" evidence="1">
    <location>
        <begin position="6"/>
        <end position="28"/>
    </location>
</feature>
<evidence type="ECO:0000313" key="2">
    <source>
        <dbReference type="EMBL" id="HJC66942.1"/>
    </source>
</evidence>
<accession>A0A9D2TFU6</accession>
<comment type="caution">
    <text evidence="2">The sequence shown here is derived from an EMBL/GenBank/DDBJ whole genome shotgun (WGS) entry which is preliminary data.</text>
</comment>
<keyword evidence="1" id="KW-0812">Transmembrane</keyword>
<feature type="transmembrane region" description="Helical" evidence="1">
    <location>
        <begin position="89"/>
        <end position="107"/>
    </location>
</feature>
<proteinExistence type="predicted"/>
<dbReference type="AlphaFoldDB" id="A0A9D2TFU6"/>
<feature type="transmembrane region" description="Helical" evidence="1">
    <location>
        <begin position="35"/>
        <end position="52"/>
    </location>
</feature>
<reference evidence="2" key="2">
    <citation type="submission" date="2021-04" db="EMBL/GenBank/DDBJ databases">
        <authorList>
            <person name="Gilroy R."/>
        </authorList>
    </citation>
    <scope>NUCLEOTIDE SEQUENCE</scope>
    <source>
        <strain evidence="2">CHK198-12963</strain>
    </source>
</reference>
<protein>
    <submittedName>
        <fullName evidence="2">Uncharacterized protein</fullName>
    </submittedName>
</protein>
<reference evidence="2" key="1">
    <citation type="journal article" date="2021" name="PeerJ">
        <title>Extensive microbial diversity within the chicken gut microbiome revealed by metagenomics and culture.</title>
        <authorList>
            <person name="Gilroy R."/>
            <person name="Ravi A."/>
            <person name="Getino M."/>
            <person name="Pursley I."/>
            <person name="Horton D.L."/>
            <person name="Alikhan N.F."/>
            <person name="Baker D."/>
            <person name="Gharbi K."/>
            <person name="Hall N."/>
            <person name="Watson M."/>
            <person name="Adriaenssens E.M."/>
            <person name="Foster-Nyarko E."/>
            <person name="Jarju S."/>
            <person name="Secka A."/>
            <person name="Antonio M."/>
            <person name="Oren A."/>
            <person name="Chaudhuri R.R."/>
            <person name="La Ragione R."/>
            <person name="Hildebrand F."/>
            <person name="Pallen M.J."/>
        </authorList>
    </citation>
    <scope>NUCLEOTIDE SEQUENCE</scope>
    <source>
        <strain evidence="2">CHK198-12963</strain>
    </source>
</reference>
<dbReference type="Proteomes" id="UP000823863">
    <property type="component" value="Unassembled WGS sequence"/>
</dbReference>
<keyword evidence="1" id="KW-0472">Membrane</keyword>
<sequence>MALGLLLILFIFLSAVGGVGIIFLFWVQNPEKKKWILYLLALLGMAIAFLNASSLPSNYVAQQIAAWGIGFLSVASLLMHISGRPGLRLPSQILVSLSVIGGILYLFF</sequence>
<evidence type="ECO:0000313" key="3">
    <source>
        <dbReference type="Proteomes" id="UP000823863"/>
    </source>
</evidence>
<organism evidence="2 3">
    <name type="scientific">Candidatus Enterocloster excrementigallinarum</name>
    <dbReference type="NCBI Taxonomy" id="2838558"/>
    <lineage>
        <taxon>Bacteria</taxon>
        <taxon>Bacillati</taxon>
        <taxon>Bacillota</taxon>
        <taxon>Clostridia</taxon>
        <taxon>Lachnospirales</taxon>
        <taxon>Lachnospiraceae</taxon>
        <taxon>Enterocloster</taxon>
    </lineage>
</organism>
<evidence type="ECO:0000256" key="1">
    <source>
        <dbReference type="SAM" id="Phobius"/>
    </source>
</evidence>